<sequence>MLDPVVQFLRAIAEARFLHGFKK</sequence>
<proteinExistence type="predicted"/>
<accession>A0A0K2U2K6</accession>
<evidence type="ECO:0000313" key="1">
    <source>
        <dbReference type="EMBL" id="CDW32529.1"/>
    </source>
</evidence>
<reference evidence="1" key="1">
    <citation type="submission" date="2014-05" db="EMBL/GenBank/DDBJ databases">
        <authorList>
            <person name="Chronopoulou M."/>
        </authorList>
    </citation>
    <scope>NUCLEOTIDE SEQUENCE</scope>
    <source>
        <tissue evidence="1">Whole organism</tissue>
    </source>
</reference>
<name>A0A0K2U2K6_LEPSM</name>
<dbReference type="AlphaFoldDB" id="A0A0K2U2K6"/>
<organism evidence="1">
    <name type="scientific">Lepeophtheirus salmonis</name>
    <name type="common">Salmon louse</name>
    <name type="synonym">Caligus salmonis</name>
    <dbReference type="NCBI Taxonomy" id="72036"/>
    <lineage>
        <taxon>Eukaryota</taxon>
        <taxon>Metazoa</taxon>
        <taxon>Ecdysozoa</taxon>
        <taxon>Arthropoda</taxon>
        <taxon>Crustacea</taxon>
        <taxon>Multicrustacea</taxon>
        <taxon>Hexanauplia</taxon>
        <taxon>Copepoda</taxon>
        <taxon>Siphonostomatoida</taxon>
        <taxon>Caligidae</taxon>
        <taxon>Lepeophtheirus</taxon>
    </lineage>
</organism>
<protein>
    <submittedName>
        <fullName evidence="1">Uncharacterized protein</fullName>
    </submittedName>
</protein>
<dbReference type="EMBL" id="HACA01015168">
    <property type="protein sequence ID" value="CDW32529.1"/>
    <property type="molecule type" value="Transcribed_RNA"/>
</dbReference>